<feature type="domain" description="Tc1-like transposase DDE" evidence="2">
    <location>
        <begin position="407"/>
        <end position="449"/>
    </location>
</feature>
<reference evidence="3" key="1">
    <citation type="submission" date="2021-06" db="EMBL/GenBank/DDBJ databases">
        <authorList>
            <person name="Kallberg Y."/>
            <person name="Tangrot J."/>
            <person name="Rosling A."/>
        </authorList>
    </citation>
    <scope>NUCLEOTIDE SEQUENCE</scope>
    <source>
        <strain evidence="3">MT106</strain>
    </source>
</reference>
<dbReference type="Proteomes" id="UP000789831">
    <property type="component" value="Unassembled WGS sequence"/>
</dbReference>
<dbReference type="InterPro" id="IPR038717">
    <property type="entry name" value="Tc1-like_DDE_dom"/>
</dbReference>
<feature type="region of interest" description="Disordered" evidence="1">
    <location>
        <begin position="16"/>
        <end position="35"/>
    </location>
</feature>
<organism evidence="3 4">
    <name type="scientific">Ambispora gerdemannii</name>
    <dbReference type="NCBI Taxonomy" id="144530"/>
    <lineage>
        <taxon>Eukaryota</taxon>
        <taxon>Fungi</taxon>
        <taxon>Fungi incertae sedis</taxon>
        <taxon>Mucoromycota</taxon>
        <taxon>Glomeromycotina</taxon>
        <taxon>Glomeromycetes</taxon>
        <taxon>Archaeosporales</taxon>
        <taxon>Ambisporaceae</taxon>
        <taxon>Ambispora</taxon>
    </lineage>
</organism>
<dbReference type="OrthoDB" id="341898at2759"/>
<dbReference type="Gene3D" id="3.30.420.10">
    <property type="entry name" value="Ribonuclease H-like superfamily/Ribonuclease H"/>
    <property type="match status" value="1"/>
</dbReference>
<dbReference type="InterPro" id="IPR036397">
    <property type="entry name" value="RNaseH_sf"/>
</dbReference>
<evidence type="ECO:0000313" key="3">
    <source>
        <dbReference type="EMBL" id="CAG8472049.1"/>
    </source>
</evidence>
<dbReference type="Gene3D" id="3.80.10.10">
    <property type="entry name" value="Ribonuclease Inhibitor"/>
    <property type="match status" value="1"/>
</dbReference>
<dbReference type="EMBL" id="CAJVPL010000245">
    <property type="protein sequence ID" value="CAG8472049.1"/>
    <property type="molecule type" value="Genomic_DNA"/>
</dbReference>
<dbReference type="SUPFAM" id="SSF52047">
    <property type="entry name" value="RNI-like"/>
    <property type="match status" value="1"/>
</dbReference>
<dbReference type="Pfam" id="PF13358">
    <property type="entry name" value="DDE_3"/>
    <property type="match status" value="1"/>
</dbReference>
<dbReference type="AlphaFoldDB" id="A0A9N8W4Q7"/>
<protein>
    <submittedName>
        <fullName evidence="3">10566_t:CDS:1</fullName>
    </submittedName>
</protein>
<comment type="caution">
    <text evidence="3">The sequence shown here is derived from an EMBL/GenBank/DDBJ whole genome shotgun (WGS) entry which is preliminary data.</text>
</comment>
<accession>A0A9N8W4Q7</accession>
<evidence type="ECO:0000313" key="4">
    <source>
        <dbReference type="Proteomes" id="UP000789831"/>
    </source>
</evidence>
<dbReference type="GO" id="GO:0003676">
    <property type="term" value="F:nucleic acid binding"/>
    <property type="evidence" value="ECO:0007669"/>
    <property type="project" value="InterPro"/>
</dbReference>
<sequence>MVKSGSKKARQLYRSLTDNTKNSFNSTTNNNSSDVSFSNVRLPAYVQHELGDRALQREQQDDISLRHRVSFGPAPPKSWQYIWHKNLEGKHECKERKRKKRVWDGSLNKSGIPSLVDMCTKIVTLNITSYKSHPYFSKIPTHLKQRILSVATTYHPLDDDLLLSLFAKDREYEELDLANSTISFECLRKAFWKVPKKRNKRNSNNYKRGETADEQSVVDDWERLVDDDDNCNDDYSANNNKISDDDEMHIIHLSPPLLSISTTKYICILRNLRHLNLSFIPNIDAAKLSTLLVTTLPLLTHLSIAGCFNNFSLLSDNGPLALNTLSRGLINLLFLDLSFCDWVHGQVLLDRVNWARDLRSLRVLVAIECGPLGFDKDVLTSKMKAVAQNVLPSYLFVDIKMEDQQNNAPIHSSKLTRQFFASHNVLVIDWPANSPDLNPIEDLWAILRKK</sequence>
<dbReference type="InterPro" id="IPR032675">
    <property type="entry name" value="LRR_dom_sf"/>
</dbReference>
<keyword evidence="4" id="KW-1185">Reference proteome</keyword>
<evidence type="ECO:0000256" key="1">
    <source>
        <dbReference type="SAM" id="MobiDB-lite"/>
    </source>
</evidence>
<feature type="compositionally biased region" description="Low complexity" evidence="1">
    <location>
        <begin position="17"/>
        <end position="35"/>
    </location>
</feature>
<proteinExistence type="predicted"/>
<gene>
    <name evidence="3" type="ORF">AGERDE_LOCUS2788</name>
</gene>
<name>A0A9N8W4Q7_9GLOM</name>
<evidence type="ECO:0000259" key="2">
    <source>
        <dbReference type="Pfam" id="PF13358"/>
    </source>
</evidence>